<dbReference type="KEGG" id="acab:QRX50_31770"/>
<feature type="region of interest" description="Disordered" evidence="1">
    <location>
        <begin position="19"/>
        <end position="40"/>
    </location>
</feature>
<evidence type="ECO:0000313" key="3">
    <source>
        <dbReference type="Proteomes" id="UP001236014"/>
    </source>
</evidence>
<proteinExistence type="predicted"/>
<dbReference type="AlphaFoldDB" id="A0A9Y2ICM1"/>
<protein>
    <submittedName>
        <fullName evidence="2">Uncharacterized protein</fullName>
    </submittedName>
</protein>
<evidence type="ECO:0000313" key="2">
    <source>
        <dbReference type="EMBL" id="WIX76038.1"/>
    </source>
</evidence>
<dbReference type="RefSeq" id="WP_285966799.1">
    <property type="nucleotide sequence ID" value="NZ_CP127294.1"/>
</dbReference>
<dbReference type="EMBL" id="CP127294">
    <property type="protein sequence ID" value="WIX76038.1"/>
    <property type="molecule type" value="Genomic_DNA"/>
</dbReference>
<gene>
    <name evidence="2" type="ORF">QRX50_31770</name>
</gene>
<keyword evidence="3" id="KW-1185">Reference proteome</keyword>
<name>A0A9Y2ICM1_9PSEU</name>
<dbReference type="Proteomes" id="UP001236014">
    <property type="component" value="Chromosome"/>
</dbReference>
<evidence type="ECO:0000256" key="1">
    <source>
        <dbReference type="SAM" id="MobiDB-lite"/>
    </source>
</evidence>
<sequence length="40" mass="4242">MAAEVDDLVFAVEELASVHDRTEFQTSDGAQGDSGESRDG</sequence>
<accession>A0A9Y2ICM1</accession>
<organism evidence="2 3">
    <name type="scientific">Amycolatopsis carbonis</name>
    <dbReference type="NCBI Taxonomy" id="715471"/>
    <lineage>
        <taxon>Bacteria</taxon>
        <taxon>Bacillati</taxon>
        <taxon>Actinomycetota</taxon>
        <taxon>Actinomycetes</taxon>
        <taxon>Pseudonocardiales</taxon>
        <taxon>Pseudonocardiaceae</taxon>
        <taxon>Amycolatopsis</taxon>
    </lineage>
</organism>
<reference evidence="2 3" key="1">
    <citation type="submission" date="2023-06" db="EMBL/GenBank/DDBJ databases">
        <authorList>
            <person name="Oyuntsetseg B."/>
            <person name="Kim S.B."/>
        </authorList>
    </citation>
    <scope>NUCLEOTIDE SEQUENCE [LARGE SCALE GENOMIC DNA]</scope>
    <source>
        <strain evidence="2 3">2-15</strain>
    </source>
</reference>